<evidence type="ECO:0000313" key="1">
    <source>
        <dbReference type="EMBL" id="NIH58036.1"/>
    </source>
</evidence>
<dbReference type="RefSeq" id="WP_167168688.1">
    <property type="nucleotide sequence ID" value="NZ_BAAAOO010000007.1"/>
</dbReference>
<dbReference type="Proteomes" id="UP000749311">
    <property type="component" value="Unassembled WGS sequence"/>
</dbReference>
<name>A0ABX0SJ97_9ACTN</name>
<organism evidence="1 2">
    <name type="scientific">Brooklawnia cerclae</name>
    <dbReference type="NCBI Taxonomy" id="349934"/>
    <lineage>
        <taxon>Bacteria</taxon>
        <taxon>Bacillati</taxon>
        <taxon>Actinomycetota</taxon>
        <taxon>Actinomycetes</taxon>
        <taxon>Propionibacteriales</taxon>
        <taxon>Propionibacteriaceae</taxon>
        <taxon>Brooklawnia</taxon>
    </lineage>
</organism>
<dbReference type="EMBL" id="JAAMOZ010000001">
    <property type="protein sequence ID" value="NIH58036.1"/>
    <property type="molecule type" value="Genomic_DNA"/>
</dbReference>
<keyword evidence="2" id="KW-1185">Reference proteome</keyword>
<accession>A0ABX0SJ97</accession>
<proteinExistence type="predicted"/>
<gene>
    <name evidence="1" type="ORF">FB473_002681</name>
</gene>
<evidence type="ECO:0000313" key="2">
    <source>
        <dbReference type="Proteomes" id="UP000749311"/>
    </source>
</evidence>
<reference evidence="1 2" key="1">
    <citation type="submission" date="2020-02" db="EMBL/GenBank/DDBJ databases">
        <title>Sequencing the genomes of 1000 actinobacteria strains.</title>
        <authorList>
            <person name="Klenk H.-P."/>
        </authorList>
    </citation>
    <scope>NUCLEOTIDE SEQUENCE [LARGE SCALE GENOMIC DNA]</scope>
    <source>
        <strain evidence="1 2">DSM 19609</strain>
    </source>
</reference>
<comment type="caution">
    <text evidence="1">The sequence shown here is derived from an EMBL/GenBank/DDBJ whole genome shotgun (WGS) entry which is preliminary data.</text>
</comment>
<protein>
    <submittedName>
        <fullName evidence="1">Uncharacterized protein</fullName>
    </submittedName>
</protein>
<sequence length="65" mass="7016">MTTPTTPDWNVAIVDGQPEVVINLPAVAALVKTAPIGQAEAMRRLRSFLPPESYAEIKRLVGGEE</sequence>